<comment type="caution">
    <text evidence="1">The sequence shown here is derived from an EMBL/GenBank/DDBJ whole genome shotgun (WGS) entry which is preliminary data.</text>
</comment>
<reference evidence="1 2" key="1">
    <citation type="submission" date="2021-06" db="EMBL/GenBank/DDBJ databases">
        <authorList>
            <person name="Palmer J.M."/>
        </authorList>
    </citation>
    <scope>NUCLEOTIDE SEQUENCE [LARGE SCALE GENOMIC DNA]</scope>
    <source>
        <strain evidence="1 2">GA_2019</strain>
        <tissue evidence="1">Muscle</tissue>
    </source>
</reference>
<dbReference type="Proteomes" id="UP001476798">
    <property type="component" value="Unassembled WGS sequence"/>
</dbReference>
<dbReference type="EMBL" id="JAHRIO010093617">
    <property type="protein sequence ID" value="MEQ2189667.1"/>
    <property type="molecule type" value="Genomic_DNA"/>
</dbReference>
<keyword evidence="2" id="KW-1185">Reference proteome</keyword>
<name>A0ABV0Q2H0_9TELE</name>
<accession>A0ABV0Q2H0</accession>
<organism evidence="1 2">
    <name type="scientific">Goodea atripinnis</name>
    <dbReference type="NCBI Taxonomy" id="208336"/>
    <lineage>
        <taxon>Eukaryota</taxon>
        <taxon>Metazoa</taxon>
        <taxon>Chordata</taxon>
        <taxon>Craniata</taxon>
        <taxon>Vertebrata</taxon>
        <taxon>Euteleostomi</taxon>
        <taxon>Actinopterygii</taxon>
        <taxon>Neopterygii</taxon>
        <taxon>Teleostei</taxon>
        <taxon>Neoteleostei</taxon>
        <taxon>Acanthomorphata</taxon>
        <taxon>Ovalentaria</taxon>
        <taxon>Atherinomorphae</taxon>
        <taxon>Cyprinodontiformes</taxon>
        <taxon>Goodeidae</taxon>
        <taxon>Goodea</taxon>
    </lineage>
</organism>
<gene>
    <name evidence="1" type="ORF">GOODEAATRI_027649</name>
</gene>
<evidence type="ECO:0000313" key="2">
    <source>
        <dbReference type="Proteomes" id="UP001476798"/>
    </source>
</evidence>
<evidence type="ECO:0000313" key="1">
    <source>
        <dbReference type="EMBL" id="MEQ2189667.1"/>
    </source>
</evidence>
<proteinExistence type="predicted"/>
<protein>
    <submittedName>
        <fullName evidence="1">Uncharacterized protein</fullName>
    </submittedName>
</protein>
<sequence>MFSCLPLWATFNSTLTFKETGATKASLHLTRLWSCLTDNPEEKLGQNIRELSPGERKMTINMAHRVKEAGGGCLEKSAHNLLVMKLTKKQVPLQFVFFRCFSDFCLHTFKHTHSNIKL</sequence>